<organism evidence="2 3">
    <name type="scientific">Candidatus Fukatsuia symbiotica</name>
    <dbReference type="NCBI Taxonomy" id="1878942"/>
    <lineage>
        <taxon>Bacteria</taxon>
        <taxon>Pseudomonadati</taxon>
        <taxon>Pseudomonadota</taxon>
        <taxon>Gammaproteobacteria</taxon>
        <taxon>Enterobacterales</taxon>
        <taxon>Yersiniaceae</taxon>
        <taxon>Candidatus Fukatsuia</taxon>
    </lineage>
</organism>
<dbReference type="EMBL" id="CP021659">
    <property type="protein sequence ID" value="AWK15018.1"/>
    <property type="molecule type" value="Genomic_DNA"/>
</dbReference>
<proteinExistence type="predicted"/>
<evidence type="ECO:0000256" key="1">
    <source>
        <dbReference type="SAM" id="MobiDB-lite"/>
    </source>
</evidence>
<evidence type="ECO:0000313" key="2">
    <source>
        <dbReference type="EMBL" id="AWK15018.1"/>
    </source>
</evidence>
<dbReference type="RefSeq" id="WP_119797608.1">
    <property type="nucleotide sequence ID" value="NZ_CP021659.1"/>
</dbReference>
<evidence type="ECO:0000313" key="3">
    <source>
        <dbReference type="Proteomes" id="UP000261875"/>
    </source>
</evidence>
<reference evidence="2 3" key="1">
    <citation type="submission" date="2017-05" db="EMBL/GenBank/DDBJ databases">
        <title>Genome sequence of Candidatus Fukatsuia symbiotica and Candidatus Hamiltonella defensa from Acyrthosiphon pisum strain 5D.</title>
        <authorList>
            <person name="Patel V.A."/>
            <person name="Chevignon G."/>
            <person name="Russell J.A."/>
            <person name="Oliver K.M."/>
        </authorList>
    </citation>
    <scope>NUCLEOTIDE SEQUENCE [LARGE SCALE GENOMIC DNA]</scope>
    <source>
        <strain evidence="2 3">5D</strain>
    </source>
</reference>
<protein>
    <submittedName>
        <fullName evidence="2">Uncharacterized protein</fullName>
    </submittedName>
</protein>
<feature type="region of interest" description="Disordered" evidence="1">
    <location>
        <begin position="50"/>
        <end position="111"/>
    </location>
</feature>
<accession>A0A2U8I7B6</accession>
<keyword evidence="3" id="KW-1185">Reference proteome</keyword>
<feature type="region of interest" description="Disordered" evidence="1">
    <location>
        <begin position="137"/>
        <end position="156"/>
    </location>
</feature>
<feature type="compositionally biased region" description="Polar residues" evidence="1">
    <location>
        <begin position="50"/>
        <end position="65"/>
    </location>
</feature>
<feature type="compositionally biased region" description="Basic and acidic residues" evidence="1">
    <location>
        <begin position="66"/>
        <end position="84"/>
    </location>
</feature>
<dbReference type="Proteomes" id="UP000261875">
    <property type="component" value="Chromosome"/>
</dbReference>
<dbReference type="KEGG" id="fsm:CCS41_11955"/>
<gene>
    <name evidence="2" type="ORF">CCS41_11955</name>
</gene>
<sequence>MPSPMSVGSKSPLQTILPESRDEISYQAVSRTFNGARNSSDAIICTNQAIVSSQPQDPPKSQNTCDELHEPTERLSSEEERLIEEQISQSFTNDEIPQDLEGEPLLDEDGSFEEFLSTTQNTSSPLEKRHFSVDESNKIFSGKRQKTENSSVFSQSISQPSTSFSVYLQPNTIESEPSDENHSNEASREINSTSNYIESLEPTILSEQEFNSLPIVTSSMIDPRVKAKISEQRPAQRVNNLKKWGNTIQEHQKNSKPDRKHIYYHQEFISEFLAIPHCGGVKKLAKDLNIHKDTAHIWEKNLNPK</sequence>
<feature type="compositionally biased region" description="Acidic residues" evidence="1">
    <location>
        <begin position="96"/>
        <end position="111"/>
    </location>
</feature>
<dbReference type="AlphaFoldDB" id="A0A2U8I7B6"/>
<name>A0A2U8I7B6_9GAMM</name>